<keyword evidence="2" id="KW-0732">Signal</keyword>
<feature type="chain" id="PRO_5045674207" evidence="2">
    <location>
        <begin position="24"/>
        <end position="118"/>
    </location>
</feature>
<dbReference type="Proteomes" id="UP001610444">
    <property type="component" value="Unassembled WGS sequence"/>
</dbReference>
<gene>
    <name evidence="3" type="ORF">BJX68DRAFT_243807</name>
</gene>
<keyword evidence="4" id="KW-1185">Reference proteome</keyword>
<accession>A0ABR4JU48</accession>
<reference evidence="3 4" key="1">
    <citation type="submission" date="2024-07" db="EMBL/GenBank/DDBJ databases">
        <title>Section-level genome sequencing and comparative genomics of Aspergillus sections Usti and Cavernicolus.</title>
        <authorList>
            <consortium name="Lawrence Berkeley National Laboratory"/>
            <person name="Nybo J.L."/>
            <person name="Vesth T.C."/>
            <person name="Theobald S."/>
            <person name="Frisvad J.C."/>
            <person name="Larsen T.O."/>
            <person name="Kjaerboelling I."/>
            <person name="Rothschild-Mancinelli K."/>
            <person name="Lyhne E.K."/>
            <person name="Kogle M.E."/>
            <person name="Barry K."/>
            <person name="Clum A."/>
            <person name="Na H."/>
            <person name="Ledsgaard L."/>
            <person name="Lin J."/>
            <person name="Lipzen A."/>
            <person name="Kuo A."/>
            <person name="Riley R."/>
            <person name="Mondo S."/>
            <person name="LaButti K."/>
            <person name="Haridas S."/>
            <person name="Pangalinan J."/>
            <person name="Salamov A.A."/>
            <person name="Simmons B.A."/>
            <person name="Magnuson J.K."/>
            <person name="Chen J."/>
            <person name="Drula E."/>
            <person name="Henrissat B."/>
            <person name="Wiebenga A."/>
            <person name="Lubbers R.J."/>
            <person name="Gomes A.C."/>
            <person name="Macurrencykelacurrency M.R."/>
            <person name="Stajich J."/>
            <person name="Grigoriev I.V."/>
            <person name="Mortensen U.H."/>
            <person name="De vries R.P."/>
            <person name="Baker S.E."/>
            <person name="Andersen M.R."/>
        </authorList>
    </citation>
    <scope>NUCLEOTIDE SEQUENCE [LARGE SCALE GENOMIC DNA]</scope>
    <source>
        <strain evidence="3 4">CBS 756.74</strain>
    </source>
</reference>
<evidence type="ECO:0000313" key="4">
    <source>
        <dbReference type="Proteomes" id="UP001610444"/>
    </source>
</evidence>
<protein>
    <submittedName>
        <fullName evidence="3">Uncharacterized protein</fullName>
    </submittedName>
</protein>
<comment type="caution">
    <text evidence="3">The sequence shown here is derived from an EMBL/GenBank/DDBJ whole genome shotgun (WGS) entry which is preliminary data.</text>
</comment>
<dbReference type="RefSeq" id="XP_070895651.1">
    <property type="nucleotide sequence ID" value="XM_071041203.1"/>
</dbReference>
<organism evidence="3 4">
    <name type="scientific">Aspergillus pseudodeflectus</name>
    <dbReference type="NCBI Taxonomy" id="176178"/>
    <lineage>
        <taxon>Eukaryota</taxon>
        <taxon>Fungi</taxon>
        <taxon>Dikarya</taxon>
        <taxon>Ascomycota</taxon>
        <taxon>Pezizomycotina</taxon>
        <taxon>Eurotiomycetes</taxon>
        <taxon>Eurotiomycetidae</taxon>
        <taxon>Eurotiales</taxon>
        <taxon>Aspergillaceae</taxon>
        <taxon>Aspergillus</taxon>
        <taxon>Aspergillus subgen. Nidulantes</taxon>
    </lineage>
</organism>
<proteinExistence type="predicted"/>
<name>A0ABR4JU48_9EURO</name>
<evidence type="ECO:0000256" key="1">
    <source>
        <dbReference type="SAM" id="MobiDB-lite"/>
    </source>
</evidence>
<evidence type="ECO:0000313" key="3">
    <source>
        <dbReference type="EMBL" id="KAL2843526.1"/>
    </source>
</evidence>
<sequence length="118" mass="12702">MGGKSVVVVVLLLLVLLVLLTWSWNSFPPNPNPDPDPDRDPGGDPDGDPDGDPMGGSPGWISTSWSSALVNGHVMGLLPGCRWPVHMRMISFAWGSNHNAFYTTMKRATLSTRDNMGG</sequence>
<dbReference type="EMBL" id="JBFXLR010000045">
    <property type="protein sequence ID" value="KAL2843526.1"/>
    <property type="molecule type" value="Genomic_DNA"/>
</dbReference>
<dbReference type="GeneID" id="98156367"/>
<evidence type="ECO:0000256" key="2">
    <source>
        <dbReference type="SAM" id="SignalP"/>
    </source>
</evidence>
<feature type="signal peptide" evidence="2">
    <location>
        <begin position="1"/>
        <end position="23"/>
    </location>
</feature>
<feature type="region of interest" description="Disordered" evidence="1">
    <location>
        <begin position="26"/>
        <end position="60"/>
    </location>
</feature>